<accession>A0A8S5TUX4</accession>
<dbReference type="EMBL" id="BK015933">
    <property type="protein sequence ID" value="DAF85967.1"/>
    <property type="molecule type" value="Genomic_DNA"/>
</dbReference>
<evidence type="ECO:0000256" key="1">
    <source>
        <dbReference type="SAM" id="Phobius"/>
    </source>
</evidence>
<keyword evidence="1" id="KW-0472">Membrane</keyword>
<reference evidence="2" key="1">
    <citation type="journal article" date="2021" name="Proc. Natl. Acad. Sci. U.S.A.">
        <title>A Catalog of Tens of Thousands of Viruses from Human Metagenomes Reveals Hidden Associations with Chronic Diseases.</title>
        <authorList>
            <person name="Tisza M.J."/>
            <person name="Buck C.B."/>
        </authorList>
    </citation>
    <scope>NUCLEOTIDE SEQUENCE</scope>
    <source>
        <strain evidence="2">CtCmm1</strain>
    </source>
</reference>
<evidence type="ECO:0000313" key="2">
    <source>
        <dbReference type="EMBL" id="DAF85967.1"/>
    </source>
</evidence>
<sequence length="52" mass="5874">MSSILVLSLYPTFLANSSCDIFRFSLNVFILSYSVMSNHLLTLLSIMILNVM</sequence>
<proteinExistence type="predicted"/>
<protein>
    <submittedName>
        <fullName evidence="2">Uncharacterized protein</fullName>
    </submittedName>
</protein>
<keyword evidence="1" id="KW-0812">Transmembrane</keyword>
<name>A0A8S5TUX4_9CAUD</name>
<keyword evidence="1" id="KW-1133">Transmembrane helix</keyword>
<feature type="transmembrane region" description="Helical" evidence="1">
    <location>
        <begin position="29"/>
        <end position="51"/>
    </location>
</feature>
<organism evidence="2">
    <name type="scientific">Podoviridae sp. ctCmm1</name>
    <dbReference type="NCBI Taxonomy" id="2825231"/>
    <lineage>
        <taxon>Viruses</taxon>
        <taxon>Duplodnaviria</taxon>
        <taxon>Heunggongvirae</taxon>
        <taxon>Uroviricota</taxon>
        <taxon>Caudoviricetes</taxon>
    </lineage>
</organism>